<evidence type="ECO:0000259" key="3">
    <source>
        <dbReference type="PROSITE" id="PS51034"/>
    </source>
</evidence>
<dbReference type="Gene3D" id="2.60.40.4100">
    <property type="entry name" value="Zona pellucida, ZP-C domain"/>
    <property type="match status" value="1"/>
</dbReference>
<dbReference type="PROSITE" id="PS51034">
    <property type="entry name" value="ZP_2"/>
    <property type="match status" value="1"/>
</dbReference>
<evidence type="ECO:0000313" key="4">
    <source>
        <dbReference type="EMBL" id="CAD7569525.1"/>
    </source>
</evidence>
<feature type="domain" description="ZP" evidence="3">
    <location>
        <begin position="72"/>
        <end position="339"/>
    </location>
</feature>
<dbReference type="AlphaFoldDB" id="A0A7R9P4I8"/>
<dbReference type="PANTHER" id="PTHR46560:SF6">
    <property type="entry name" value="ZYE"/>
    <property type="match status" value="1"/>
</dbReference>
<dbReference type="PANTHER" id="PTHR46560">
    <property type="entry name" value="CYPHER, ISOFORM B"/>
    <property type="match status" value="1"/>
</dbReference>
<evidence type="ECO:0000256" key="1">
    <source>
        <dbReference type="ARBA" id="ARBA00023157"/>
    </source>
</evidence>
<dbReference type="InterPro" id="IPR042235">
    <property type="entry name" value="ZP-C_dom"/>
</dbReference>
<keyword evidence="1" id="KW-1015">Disulfide bond</keyword>
<dbReference type="InterPro" id="IPR055355">
    <property type="entry name" value="ZP-C"/>
</dbReference>
<dbReference type="EMBL" id="OE179698">
    <property type="protein sequence ID" value="CAD7569525.1"/>
    <property type="molecule type" value="Genomic_DNA"/>
</dbReference>
<proteinExistence type="predicted"/>
<sequence length="651" mass="72775">MLVAGVQSSLANELVVLSCSTSEDGEIEVRISLAAAQRRSELGSNRVDDTALVALDGESREQHTHIHNLEVKCDDSGMAVNLEFNAPFSGVVYSKGHFDNPKCRYVKGGSNRNSYTFLIPLDDCGTTSSCRLCNSVDNIIVIQTDDTVQEIWDAARKISCASTGNKKRVHFRPFVVDMLEVVSVPVPNGLIDCWMDIQRGKYPNTSPIEEIIKIGETLTVLVYIKDEQRQHDIRVRDCWAYDGEDYDSPDTHKLQLTDNQGCPIKKKLITTWQRTQQTGKSGASLIAYTSLSAFKFPDKMQVYLTCNIEWSEFLATNPVVPGSITGTSRFFCEAVGLKRGFKLSLICFGECEGRCGGEPSIPISTVVPPTPVTRPTPPPRPVCYPGSKNPACPQTTTYLPPVTTTEPPLRCYPGNPEPRCPKPVTQPPLRYVHKLLPSLHLDAIQETQILDVPKQLPNLHLDATLEIRTQDVPKPLPNLHLNVTQEIQTLDAPKRPPNLHFAATQEIQILDVLKLLPSLHLDATQEVRIQDVPKLLPNPHLDVTQEIRIQDVPKLLPCLHLDVTQGIQIQDVPKQLPSLHLDVTQEIRILDVPKPPLSLHLNVIQEILILDVQNQLPNLHLDVIQETRIQDVPKLQHFPLPTYLQLQQKLR</sequence>
<organism evidence="4">
    <name type="scientific">Timema californicum</name>
    <name type="common">California timema</name>
    <name type="synonym">Walking stick</name>
    <dbReference type="NCBI Taxonomy" id="61474"/>
    <lineage>
        <taxon>Eukaryota</taxon>
        <taxon>Metazoa</taxon>
        <taxon>Ecdysozoa</taxon>
        <taxon>Arthropoda</taxon>
        <taxon>Hexapoda</taxon>
        <taxon>Insecta</taxon>
        <taxon>Pterygota</taxon>
        <taxon>Neoptera</taxon>
        <taxon>Polyneoptera</taxon>
        <taxon>Phasmatodea</taxon>
        <taxon>Timematodea</taxon>
        <taxon>Timematoidea</taxon>
        <taxon>Timematidae</taxon>
        <taxon>Timema</taxon>
    </lineage>
</organism>
<reference evidence="4" key="1">
    <citation type="submission" date="2020-11" db="EMBL/GenBank/DDBJ databases">
        <authorList>
            <person name="Tran Van P."/>
        </authorList>
    </citation>
    <scope>NUCLEOTIDE SEQUENCE</scope>
</reference>
<dbReference type="SMART" id="SM00241">
    <property type="entry name" value="ZP"/>
    <property type="match status" value="1"/>
</dbReference>
<dbReference type="InterPro" id="IPR056953">
    <property type="entry name" value="CUT_N"/>
</dbReference>
<feature type="compositionally biased region" description="Pro residues" evidence="2">
    <location>
        <begin position="368"/>
        <end position="382"/>
    </location>
</feature>
<name>A0A7R9P4I8_TIMCA</name>
<protein>
    <submittedName>
        <fullName evidence="4">(California timema) hypothetical protein</fullName>
    </submittedName>
</protein>
<dbReference type="Pfam" id="PF25057">
    <property type="entry name" value="CUT_N"/>
    <property type="match status" value="1"/>
</dbReference>
<accession>A0A7R9P4I8</accession>
<dbReference type="InterPro" id="IPR001507">
    <property type="entry name" value="ZP_dom"/>
</dbReference>
<dbReference type="Pfam" id="PF00100">
    <property type="entry name" value="Zona_pellucida"/>
    <property type="match status" value="1"/>
</dbReference>
<gene>
    <name evidence="4" type="ORF">TCMB3V08_LOCUS2261</name>
</gene>
<feature type="region of interest" description="Disordered" evidence="2">
    <location>
        <begin position="366"/>
        <end position="386"/>
    </location>
</feature>
<evidence type="ECO:0000256" key="2">
    <source>
        <dbReference type="SAM" id="MobiDB-lite"/>
    </source>
</evidence>